<proteinExistence type="predicted"/>
<dbReference type="AlphaFoldDB" id="A0AAN7UM88"/>
<reference evidence="1 2" key="1">
    <citation type="submission" date="2023-10" db="EMBL/GenBank/DDBJ databases">
        <title>Draft genome sequence of Xylaria bambusicola isolate GMP-LS, the root and basal stem rot pathogen of sugarcane in Indonesia.</title>
        <authorList>
            <person name="Selvaraj P."/>
            <person name="Muralishankar V."/>
            <person name="Muruganantham S."/>
            <person name="Sp S."/>
            <person name="Haryani S."/>
            <person name="Lau K.J.X."/>
            <person name="Naqvi N.I."/>
        </authorList>
    </citation>
    <scope>NUCLEOTIDE SEQUENCE [LARGE SCALE GENOMIC DNA]</scope>
    <source>
        <strain evidence="1">GMP-LS</strain>
    </source>
</reference>
<comment type="caution">
    <text evidence="1">The sequence shown here is derived from an EMBL/GenBank/DDBJ whole genome shotgun (WGS) entry which is preliminary data.</text>
</comment>
<protein>
    <submittedName>
        <fullName evidence="1">Uncharacterized protein</fullName>
    </submittedName>
</protein>
<organism evidence="1 2">
    <name type="scientific">Xylaria bambusicola</name>
    <dbReference type="NCBI Taxonomy" id="326684"/>
    <lineage>
        <taxon>Eukaryota</taxon>
        <taxon>Fungi</taxon>
        <taxon>Dikarya</taxon>
        <taxon>Ascomycota</taxon>
        <taxon>Pezizomycotina</taxon>
        <taxon>Sordariomycetes</taxon>
        <taxon>Xylariomycetidae</taxon>
        <taxon>Xylariales</taxon>
        <taxon>Xylariaceae</taxon>
        <taxon>Xylaria</taxon>
    </lineage>
</organism>
<evidence type="ECO:0000313" key="2">
    <source>
        <dbReference type="Proteomes" id="UP001305414"/>
    </source>
</evidence>
<name>A0AAN7UM88_9PEZI</name>
<sequence length="322" mass="34571">MPWKIVISGTNVAVQRIINLTMVSPSTVTVTATPTVIVGITSTPNPTTVFSTIGTQTQTLILQPGTVTTPCVGSTTTLTVTPTKATYVTVSTVVRTTTDATVTRESTTTVVKTAYCHYTDDFPAPPPNTICIGLACGYPPDLPTPTVCVGFSCSKPAAQTGNVPDTPTTSSVEVLKILATTVTVTETTYTVTQTSITQLPTPTVTESVIKITTATVTPKPSTVCGGQKPGVTISLTLPQATVTQTSLSYSTRHATGTVTVVDYQLQECYELLVEWRVDGSRLVEEEMLQTRLWMIRMLQFPAEIYRYYWLTVNTLLSLILSV</sequence>
<keyword evidence="2" id="KW-1185">Reference proteome</keyword>
<dbReference type="Proteomes" id="UP001305414">
    <property type="component" value="Unassembled WGS sequence"/>
</dbReference>
<evidence type="ECO:0000313" key="1">
    <source>
        <dbReference type="EMBL" id="KAK5628981.1"/>
    </source>
</evidence>
<accession>A0AAN7UM88</accession>
<dbReference type="EMBL" id="JAWHQM010000010">
    <property type="protein sequence ID" value="KAK5628981.1"/>
    <property type="molecule type" value="Genomic_DNA"/>
</dbReference>
<gene>
    <name evidence="1" type="ORF">RRF57_004696</name>
</gene>